<gene>
    <name evidence="1" type="ORF">AB0759_11725</name>
    <name evidence="2" type="ORF">AB0759_11920</name>
</gene>
<accession>A0ABW8WJY3</accession>
<protein>
    <submittedName>
        <fullName evidence="1">Uncharacterized protein</fullName>
    </submittedName>
</protein>
<name>A0ABW8WJY3_9CYAN</name>
<dbReference type="EMBL" id="JBFQGM010000004">
    <property type="protein sequence ID" value="MFL9461335.1"/>
    <property type="molecule type" value="Genomic_DNA"/>
</dbReference>
<organism evidence="1 3">
    <name type="scientific">Scytonema tolypothrichoides VB-61278_2</name>
    <dbReference type="NCBI Taxonomy" id="3232314"/>
    <lineage>
        <taxon>Bacteria</taxon>
        <taxon>Bacillati</taxon>
        <taxon>Cyanobacteriota</taxon>
        <taxon>Cyanophyceae</taxon>
        <taxon>Nostocales</taxon>
        <taxon>Scytonemataceae</taxon>
        <taxon>Scytonema</taxon>
    </lineage>
</organism>
<evidence type="ECO:0000313" key="2">
    <source>
        <dbReference type="EMBL" id="MFL9461335.1"/>
    </source>
</evidence>
<reference evidence="1 3" key="1">
    <citation type="submission" date="2024-07" db="EMBL/GenBank/DDBJ databases">
        <authorList>
            <person name="Tripathy S."/>
        </authorList>
    </citation>
    <scope>NUCLEOTIDE SEQUENCE [LARGE SCALE GENOMIC DNA]</scope>
    <source>
        <strain evidence="1 3">VB-61278_2</strain>
    </source>
</reference>
<sequence length="88" mass="10279">MTIKQKFISQEFIIAKIPNDRQLILAELIPFSVALEKISILNRVLPRQKVWIVKVSDSSQKFYPKIPIQTLVYDAETGELICWEGHFY</sequence>
<dbReference type="RefSeq" id="WP_038091938.1">
    <property type="nucleotide sequence ID" value="NZ_JBFQGM010000004.1"/>
</dbReference>
<dbReference type="EMBL" id="JBFQGM010000004">
    <property type="protein sequence ID" value="MFL9461296.1"/>
    <property type="molecule type" value="Genomic_DNA"/>
</dbReference>
<dbReference type="Proteomes" id="UP001628874">
    <property type="component" value="Unassembled WGS sequence"/>
</dbReference>
<proteinExistence type="predicted"/>
<evidence type="ECO:0000313" key="1">
    <source>
        <dbReference type="EMBL" id="MFL9461296.1"/>
    </source>
</evidence>
<keyword evidence="3" id="KW-1185">Reference proteome</keyword>
<evidence type="ECO:0000313" key="3">
    <source>
        <dbReference type="Proteomes" id="UP001628874"/>
    </source>
</evidence>
<comment type="caution">
    <text evidence="1">The sequence shown here is derived from an EMBL/GenBank/DDBJ whole genome shotgun (WGS) entry which is preliminary data.</text>
</comment>